<keyword evidence="3" id="KW-0807">Transducer</keyword>
<dbReference type="InterPro" id="IPR051310">
    <property type="entry name" value="MCP_chemotaxis"/>
</dbReference>
<dbReference type="AlphaFoldDB" id="A0A0B5QLZ0"/>
<dbReference type="InterPro" id="IPR047347">
    <property type="entry name" value="YvaQ-like_sensor"/>
</dbReference>
<evidence type="ECO:0000259" key="6">
    <source>
        <dbReference type="PROSITE" id="PS50885"/>
    </source>
</evidence>
<dbReference type="PANTHER" id="PTHR43531">
    <property type="entry name" value="PROTEIN ICFG"/>
    <property type="match status" value="1"/>
</dbReference>
<dbReference type="GO" id="GO:0005886">
    <property type="term" value="C:plasma membrane"/>
    <property type="evidence" value="ECO:0007669"/>
    <property type="project" value="TreeGrafter"/>
</dbReference>
<dbReference type="STRING" id="1520.LF65_02628"/>
<keyword evidence="4" id="KW-0472">Membrane</keyword>
<dbReference type="Proteomes" id="UP000031866">
    <property type="component" value="Chromosome"/>
</dbReference>
<name>A0A0B5QLZ0_CLOBE</name>
<dbReference type="RefSeq" id="WP_041896544.1">
    <property type="nucleotide sequence ID" value="NZ_CP010086.2"/>
</dbReference>
<keyword evidence="1" id="KW-0145">Chemotaxis</keyword>
<evidence type="ECO:0000259" key="5">
    <source>
        <dbReference type="PROSITE" id="PS50111"/>
    </source>
</evidence>
<feature type="domain" description="HAMP" evidence="6">
    <location>
        <begin position="213"/>
        <end position="265"/>
    </location>
</feature>
<dbReference type="Gene3D" id="1.10.287.950">
    <property type="entry name" value="Methyl-accepting chemotaxis protein"/>
    <property type="match status" value="1"/>
</dbReference>
<feature type="transmembrane region" description="Helical" evidence="4">
    <location>
        <begin position="193"/>
        <end position="211"/>
    </location>
</feature>
<dbReference type="SMART" id="SM00283">
    <property type="entry name" value="MA"/>
    <property type="match status" value="1"/>
</dbReference>
<dbReference type="CDD" id="cd06225">
    <property type="entry name" value="HAMP"/>
    <property type="match status" value="1"/>
</dbReference>
<dbReference type="InterPro" id="IPR024478">
    <property type="entry name" value="HlyB_4HB_MCP"/>
</dbReference>
<keyword evidence="4" id="KW-1133">Transmembrane helix</keyword>
<dbReference type="KEGG" id="cbei:LF65_02628"/>
<dbReference type="PRINTS" id="PR00260">
    <property type="entry name" value="CHEMTRNSDUCR"/>
</dbReference>
<gene>
    <name evidence="7" type="ORF">LF65_02628</name>
</gene>
<evidence type="ECO:0000256" key="4">
    <source>
        <dbReference type="SAM" id="Phobius"/>
    </source>
</evidence>
<dbReference type="GO" id="GO:0006935">
    <property type="term" value="P:chemotaxis"/>
    <property type="evidence" value="ECO:0007669"/>
    <property type="project" value="UniProtKB-KW"/>
</dbReference>
<dbReference type="InterPro" id="IPR003660">
    <property type="entry name" value="HAMP_dom"/>
</dbReference>
<evidence type="ECO:0000313" key="8">
    <source>
        <dbReference type="Proteomes" id="UP000031866"/>
    </source>
</evidence>
<dbReference type="InterPro" id="IPR004089">
    <property type="entry name" value="MCPsignal_dom"/>
</dbReference>
<dbReference type="Pfam" id="PF12729">
    <property type="entry name" value="4HB_MCP_1"/>
    <property type="match status" value="1"/>
</dbReference>
<evidence type="ECO:0000256" key="1">
    <source>
        <dbReference type="ARBA" id="ARBA00022500"/>
    </source>
</evidence>
<accession>A0A0B5QLZ0</accession>
<proteinExistence type="inferred from homology"/>
<dbReference type="OrthoDB" id="9760371at2"/>
<dbReference type="PANTHER" id="PTHR43531:SF11">
    <property type="entry name" value="METHYL-ACCEPTING CHEMOTAXIS PROTEIN 3"/>
    <property type="match status" value="1"/>
</dbReference>
<evidence type="ECO:0000256" key="3">
    <source>
        <dbReference type="PROSITE-ProRule" id="PRU00284"/>
    </source>
</evidence>
<dbReference type="Pfam" id="PF00015">
    <property type="entry name" value="MCPsignal"/>
    <property type="match status" value="1"/>
</dbReference>
<dbReference type="GO" id="GO:0004888">
    <property type="term" value="F:transmembrane signaling receptor activity"/>
    <property type="evidence" value="ECO:0007669"/>
    <property type="project" value="InterPro"/>
</dbReference>
<feature type="domain" description="Methyl-accepting transducer" evidence="5">
    <location>
        <begin position="284"/>
        <end position="535"/>
    </location>
</feature>
<evidence type="ECO:0000256" key="2">
    <source>
        <dbReference type="ARBA" id="ARBA00029447"/>
    </source>
</evidence>
<dbReference type="SUPFAM" id="SSF58104">
    <property type="entry name" value="Methyl-accepting chemotaxis protein (MCP) signaling domain"/>
    <property type="match status" value="1"/>
</dbReference>
<keyword evidence="4" id="KW-0812">Transmembrane</keyword>
<dbReference type="InterPro" id="IPR004090">
    <property type="entry name" value="Chemotax_Me-accpt_rcpt"/>
</dbReference>
<feature type="transmembrane region" description="Helical" evidence="4">
    <location>
        <begin position="12"/>
        <end position="32"/>
    </location>
</feature>
<dbReference type="PROSITE" id="PS50885">
    <property type="entry name" value="HAMP"/>
    <property type="match status" value="1"/>
</dbReference>
<dbReference type="CDD" id="cd19411">
    <property type="entry name" value="MCP2201-like_sensor"/>
    <property type="match status" value="1"/>
</dbReference>
<dbReference type="Pfam" id="PF00672">
    <property type="entry name" value="HAMP"/>
    <property type="match status" value="1"/>
</dbReference>
<protein>
    <submittedName>
        <fullName evidence="7">Chemotaxis protein</fullName>
    </submittedName>
</protein>
<organism evidence="7 8">
    <name type="scientific">Clostridium beijerinckii</name>
    <name type="common">Clostridium MP</name>
    <dbReference type="NCBI Taxonomy" id="1520"/>
    <lineage>
        <taxon>Bacteria</taxon>
        <taxon>Bacillati</taxon>
        <taxon>Bacillota</taxon>
        <taxon>Clostridia</taxon>
        <taxon>Eubacteriales</taxon>
        <taxon>Clostridiaceae</taxon>
        <taxon>Clostridium</taxon>
    </lineage>
</organism>
<comment type="similarity">
    <text evidence="2">Belongs to the methyl-accepting chemotaxis (MCP) protein family.</text>
</comment>
<sequence length="572" mass="62490">MRFSKIKLSNKLIIAFSLMIILIMGVSSLAILRLSQINGTVNQLIDVENEKVSAAYNMRGSLNKVAISIRNISISNDINYMNEQKKILDENKSIYYENEDKLGSLVYTEKGKKIFKEIEKNSESAFSAFDEAVNLGMRTGVSTEELQDIITNIEKPQGELLLSIENMIDAQNNLMKSQGELSKEITDSSKQQMVILLVVSIIIGILFMYLIRKSVINQVKEVMQGAGKLADGNFDIQMKVVAKDEIGNTVTALNGAVEKLNESMLFIKDKSKSILESSELTNKMFSEVSSKVDEISAATEEISAGMEESSAAVEEVTSMAATVKEEVNVTAQKAQEGLNVALNIQEKAVSINNDSIKSRENADRIYRETKIGLEKALKEVEVVNEISEMAKNIDAIAKQTNLLALNAAIESARAGEAGKGFAVVADEVRKLAEQSSLTVSEIQNKINAVLASVGKLSGSSQDILVFIEKEVLKDYDKLITISAEYKKDGDTVKEIIGNFAEVSESVSESVDQISKSMEDVAISVSEVAKSSANIVSNVIDVSSKNESILAASNNNAESALKLEEIIDQFKLK</sequence>
<evidence type="ECO:0000313" key="7">
    <source>
        <dbReference type="EMBL" id="AJG99201.1"/>
    </source>
</evidence>
<dbReference type="PROSITE" id="PS50111">
    <property type="entry name" value="CHEMOTAXIS_TRANSDUC_2"/>
    <property type="match status" value="1"/>
</dbReference>
<dbReference type="EMBL" id="CP010086">
    <property type="protein sequence ID" value="AJG99201.1"/>
    <property type="molecule type" value="Genomic_DNA"/>
</dbReference>
<dbReference type="GO" id="GO:0007165">
    <property type="term" value="P:signal transduction"/>
    <property type="evidence" value="ECO:0007669"/>
    <property type="project" value="UniProtKB-KW"/>
</dbReference>
<dbReference type="SMART" id="SM00304">
    <property type="entry name" value="HAMP"/>
    <property type="match status" value="1"/>
</dbReference>
<reference evidence="8" key="1">
    <citation type="submission" date="2014-12" db="EMBL/GenBank/DDBJ databases">
        <title>Genome sequence of Clostridium beijerinckii strain 59B.</title>
        <authorList>
            <person name="Little G.T."/>
            <person name="Minton N.P."/>
        </authorList>
    </citation>
    <scope>NUCLEOTIDE SEQUENCE [LARGE SCALE GENOMIC DNA]</scope>
    <source>
        <strain evidence="8">59B</strain>
    </source>
</reference>